<evidence type="ECO:0000313" key="1">
    <source>
        <dbReference type="EMBL" id="GAA4338787.1"/>
    </source>
</evidence>
<dbReference type="EMBL" id="BAABFT010000021">
    <property type="protein sequence ID" value="GAA4338787.1"/>
    <property type="molecule type" value="Genomic_DNA"/>
</dbReference>
<reference evidence="2" key="1">
    <citation type="journal article" date="2019" name="Int. J. Syst. Evol. Microbiol.">
        <title>The Global Catalogue of Microorganisms (GCM) 10K type strain sequencing project: providing services to taxonomists for standard genome sequencing and annotation.</title>
        <authorList>
            <consortium name="The Broad Institute Genomics Platform"/>
            <consortium name="The Broad Institute Genome Sequencing Center for Infectious Disease"/>
            <person name="Wu L."/>
            <person name="Ma J."/>
        </authorList>
    </citation>
    <scope>NUCLEOTIDE SEQUENCE [LARGE SCALE GENOMIC DNA]</scope>
    <source>
        <strain evidence="2">JCM 17705</strain>
    </source>
</reference>
<dbReference type="Proteomes" id="UP001500582">
    <property type="component" value="Unassembled WGS sequence"/>
</dbReference>
<dbReference type="RefSeq" id="WP_345213856.1">
    <property type="nucleotide sequence ID" value="NZ_BAABFT010000021.1"/>
</dbReference>
<accession>A0ABP8HFV8</accession>
<dbReference type="Gene3D" id="1.10.132.80">
    <property type="match status" value="1"/>
</dbReference>
<sequence>MNKPTSAIALQRRIEAYFKYIEGEYHLENLPAKSSKTTAEFSAQKVWNRESEPATLCGLILHLGFNSRREFEEQEANGPHAAALQRARLRIEAEYEKKLHYQSATGAIFALKSIGWNDRSGEASLLIDAIKNIEVNIITSGPPPATNERDIAIELL</sequence>
<name>A0ABP8HFV8_9SPHI</name>
<protein>
    <recommendedName>
        <fullName evidence="3">DNA-packaging protein gp3</fullName>
    </recommendedName>
</protein>
<keyword evidence="2" id="KW-1185">Reference proteome</keyword>
<gene>
    <name evidence="1" type="ORF">GCM10023149_49040</name>
</gene>
<organism evidence="1 2">
    <name type="scientific">Mucilaginibacter gynuensis</name>
    <dbReference type="NCBI Taxonomy" id="1302236"/>
    <lineage>
        <taxon>Bacteria</taxon>
        <taxon>Pseudomonadati</taxon>
        <taxon>Bacteroidota</taxon>
        <taxon>Sphingobacteriia</taxon>
        <taxon>Sphingobacteriales</taxon>
        <taxon>Sphingobacteriaceae</taxon>
        <taxon>Mucilaginibacter</taxon>
    </lineage>
</organism>
<proteinExistence type="predicted"/>
<evidence type="ECO:0000313" key="2">
    <source>
        <dbReference type="Proteomes" id="UP001500582"/>
    </source>
</evidence>
<comment type="caution">
    <text evidence="1">The sequence shown here is derived from an EMBL/GenBank/DDBJ whole genome shotgun (WGS) entry which is preliminary data.</text>
</comment>
<evidence type="ECO:0008006" key="3">
    <source>
        <dbReference type="Google" id="ProtNLM"/>
    </source>
</evidence>